<accession>A0A9D1J6H1</accession>
<organism evidence="2 3">
    <name type="scientific">Candidatus Coprenecus avistercoris</name>
    <dbReference type="NCBI Taxonomy" id="2840730"/>
    <lineage>
        <taxon>Bacteria</taxon>
        <taxon>Pseudomonadati</taxon>
        <taxon>Bacteroidota</taxon>
        <taxon>Bacteroidia</taxon>
        <taxon>Bacteroidales</taxon>
        <taxon>Rikenellaceae</taxon>
        <taxon>Rikenellaceae incertae sedis</taxon>
        <taxon>Candidatus Coprenecus</taxon>
    </lineage>
</organism>
<gene>
    <name evidence="2" type="ORF">IAC94_01200</name>
</gene>
<dbReference type="Pfam" id="PF11950">
    <property type="entry name" value="DUF3467"/>
    <property type="match status" value="1"/>
</dbReference>
<protein>
    <submittedName>
        <fullName evidence="2">DUF3467 domain-containing protein</fullName>
    </submittedName>
</protein>
<sequence length="108" mass="11952">MDNQPQKKELGIEITKETAAGNYSNLALITHSNSEFIFDFARVLPGYPKAQVVSRIIMTPEHAKRLLLALRDNIGKYESQHGEISLGTPGMPKNTIPFGFNPNNTPEA</sequence>
<dbReference type="Proteomes" id="UP000886744">
    <property type="component" value="Unassembled WGS sequence"/>
</dbReference>
<dbReference type="EMBL" id="DVHI01000019">
    <property type="protein sequence ID" value="HIR62124.1"/>
    <property type="molecule type" value="Genomic_DNA"/>
</dbReference>
<proteinExistence type="predicted"/>
<feature type="region of interest" description="Disordered" evidence="1">
    <location>
        <begin position="83"/>
        <end position="108"/>
    </location>
</feature>
<evidence type="ECO:0000313" key="2">
    <source>
        <dbReference type="EMBL" id="HIR62124.1"/>
    </source>
</evidence>
<evidence type="ECO:0000313" key="3">
    <source>
        <dbReference type="Proteomes" id="UP000886744"/>
    </source>
</evidence>
<dbReference type="AlphaFoldDB" id="A0A9D1J6H1"/>
<dbReference type="InterPro" id="IPR021857">
    <property type="entry name" value="DUF3467"/>
</dbReference>
<name>A0A9D1J6H1_9BACT</name>
<reference evidence="2" key="2">
    <citation type="journal article" date="2021" name="PeerJ">
        <title>Extensive microbial diversity within the chicken gut microbiome revealed by metagenomics and culture.</title>
        <authorList>
            <person name="Gilroy R."/>
            <person name="Ravi A."/>
            <person name="Getino M."/>
            <person name="Pursley I."/>
            <person name="Horton D.L."/>
            <person name="Alikhan N.F."/>
            <person name="Baker D."/>
            <person name="Gharbi K."/>
            <person name="Hall N."/>
            <person name="Watson M."/>
            <person name="Adriaenssens E.M."/>
            <person name="Foster-Nyarko E."/>
            <person name="Jarju S."/>
            <person name="Secka A."/>
            <person name="Antonio M."/>
            <person name="Oren A."/>
            <person name="Chaudhuri R.R."/>
            <person name="La Ragione R."/>
            <person name="Hildebrand F."/>
            <person name="Pallen M.J."/>
        </authorList>
    </citation>
    <scope>NUCLEOTIDE SEQUENCE</scope>
    <source>
        <strain evidence="2">ChiHjej13B12-12457</strain>
    </source>
</reference>
<comment type="caution">
    <text evidence="2">The sequence shown here is derived from an EMBL/GenBank/DDBJ whole genome shotgun (WGS) entry which is preliminary data.</text>
</comment>
<evidence type="ECO:0000256" key="1">
    <source>
        <dbReference type="SAM" id="MobiDB-lite"/>
    </source>
</evidence>
<reference evidence="2" key="1">
    <citation type="submission" date="2020-10" db="EMBL/GenBank/DDBJ databases">
        <authorList>
            <person name="Gilroy R."/>
        </authorList>
    </citation>
    <scope>NUCLEOTIDE SEQUENCE</scope>
    <source>
        <strain evidence="2">ChiHjej13B12-12457</strain>
    </source>
</reference>